<gene>
    <name evidence="1" type="ORF">EVAR_58467_1</name>
</gene>
<sequence>MACNLDYVVNSLHEASHSCILSSEAGTSSLWSLPLAVISSASAVVCPLPFSLIDSMICVSHSDSSADILFSDVISQRNFEHRWLFSCQTWGESELICKIDSRRSRLVFVYIQ</sequence>
<proteinExistence type="predicted"/>
<protein>
    <submittedName>
        <fullName evidence="1">Uncharacterized protein</fullName>
    </submittedName>
</protein>
<organism evidence="1 2">
    <name type="scientific">Eumeta variegata</name>
    <name type="common">Bagworm moth</name>
    <name type="synonym">Eumeta japonica</name>
    <dbReference type="NCBI Taxonomy" id="151549"/>
    <lineage>
        <taxon>Eukaryota</taxon>
        <taxon>Metazoa</taxon>
        <taxon>Ecdysozoa</taxon>
        <taxon>Arthropoda</taxon>
        <taxon>Hexapoda</taxon>
        <taxon>Insecta</taxon>
        <taxon>Pterygota</taxon>
        <taxon>Neoptera</taxon>
        <taxon>Endopterygota</taxon>
        <taxon>Lepidoptera</taxon>
        <taxon>Glossata</taxon>
        <taxon>Ditrysia</taxon>
        <taxon>Tineoidea</taxon>
        <taxon>Psychidae</taxon>
        <taxon>Oiketicinae</taxon>
        <taxon>Eumeta</taxon>
    </lineage>
</organism>
<dbReference type="EMBL" id="BGZK01001302">
    <property type="protein sequence ID" value="GBP76743.1"/>
    <property type="molecule type" value="Genomic_DNA"/>
</dbReference>
<evidence type="ECO:0000313" key="2">
    <source>
        <dbReference type="Proteomes" id="UP000299102"/>
    </source>
</evidence>
<reference evidence="1 2" key="1">
    <citation type="journal article" date="2019" name="Commun. Biol.">
        <title>The bagworm genome reveals a unique fibroin gene that provides high tensile strength.</title>
        <authorList>
            <person name="Kono N."/>
            <person name="Nakamura H."/>
            <person name="Ohtoshi R."/>
            <person name="Tomita M."/>
            <person name="Numata K."/>
            <person name="Arakawa K."/>
        </authorList>
    </citation>
    <scope>NUCLEOTIDE SEQUENCE [LARGE SCALE GENOMIC DNA]</scope>
</reference>
<dbReference type="Proteomes" id="UP000299102">
    <property type="component" value="Unassembled WGS sequence"/>
</dbReference>
<comment type="caution">
    <text evidence="1">The sequence shown here is derived from an EMBL/GenBank/DDBJ whole genome shotgun (WGS) entry which is preliminary data.</text>
</comment>
<name>A0A4C1YP12_EUMVA</name>
<accession>A0A4C1YP12</accession>
<dbReference type="AlphaFoldDB" id="A0A4C1YP12"/>
<keyword evidence="2" id="KW-1185">Reference proteome</keyword>
<evidence type="ECO:0000313" key="1">
    <source>
        <dbReference type="EMBL" id="GBP76743.1"/>
    </source>
</evidence>